<evidence type="ECO:0000313" key="2">
    <source>
        <dbReference type="EMBL" id="QHS81332.1"/>
    </source>
</evidence>
<accession>A0A6C0ANJ7</accession>
<dbReference type="InterPro" id="IPR029044">
    <property type="entry name" value="Nucleotide-diphossugar_trans"/>
</dbReference>
<dbReference type="AlphaFoldDB" id="A0A6C0ANJ7"/>
<sequence length="239" mass="27268">MSLTVAIPTMDRWSFLNEQVPKYLSDPNVAYVVISDENGKDINVMCELEMDSNIKLRLYENNAVLGVYGNKRQCFLKAPSPWVAVLDSDNKFEPEFFEAFLKCKERDGTAADKTIYCAGNIIHLNLTTGAREDKTSQFKGMRISRENWNKVLGMKGWNFLLNDGNCIWPRDVIKHFPDLPEDQIVGTDSIFFMRQAIQAGYTLSVEPTMSYVHTVHDGSHWLQNAAVSSRLMGMRIWTV</sequence>
<dbReference type="Gene3D" id="3.90.550.10">
    <property type="entry name" value="Spore Coat Polysaccharide Biosynthesis Protein SpsA, Chain A"/>
    <property type="match status" value="1"/>
</dbReference>
<dbReference type="EMBL" id="MN740734">
    <property type="protein sequence ID" value="QHS81332.1"/>
    <property type="molecule type" value="Genomic_DNA"/>
</dbReference>
<evidence type="ECO:0000259" key="1">
    <source>
        <dbReference type="Pfam" id="PF00535"/>
    </source>
</evidence>
<name>A0A6C0ANJ7_9ZZZZ</name>
<protein>
    <recommendedName>
        <fullName evidence="1">Glycosyltransferase 2-like domain-containing protein</fullName>
    </recommendedName>
</protein>
<dbReference type="Pfam" id="PF00535">
    <property type="entry name" value="Glycos_transf_2"/>
    <property type="match status" value="1"/>
</dbReference>
<proteinExistence type="predicted"/>
<dbReference type="CDD" id="cd00761">
    <property type="entry name" value="Glyco_tranf_GTA_type"/>
    <property type="match status" value="1"/>
</dbReference>
<dbReference type="InterPro" id="IPR001173">
    <property type="entry name" value="Glyco_trans_2-like"/>
</dbReference>
<feature type="domain" description="Glycosyltransferase 2-like" evidence="1">
    <location>
        <begin position="4"/>
        <end position="130"/>
    </location>
</feature>
<organism evidence="2">
    <name type="scientific">viral metagenome</name>
    <dbReference type="NCBI Taxonomy" id="1070528"/>
    <lineage>
        <taxon>unclassified sequences</taxon>
        <taxon>metagenomes</taxon>
        <taxon>organismal metagenomes</taxon>
    </lineage>
</organism>
<reference evidence="2" key="1">
    <citation type="journal article" date="2020" name="Nature">
        <title>Giant virus diversity and host interactions through global metagenomics.</title>
        <authorList>
            <person name="Schulz F."/>
            <person name="Roux S."/>
            <person name="Paez-Espino D."/>
            <person name="Jungbluth S."/>
            <person name="Walsh D.A."/>
            <person name="Denef V.J."/>
            <person name="McMahon K.D."/>
            <person name="Konstantinidis K.T."/>
            <person name="Eloe-Fadrosh E.A."/>
            <person name="Kyrpides N.C."/>
            <person name="Woyke T."/>
        </authorList>
    </citation>
    <scope>NUCLEOTIDE SEQUENCE</scope>
    <source>
        <strain evidence="2">GVMAG-S-1101161-73</strain>
    </source>
</reference>
<dbReference type="SUPFAM" id="SSF53448">
    <property type="entry name" value="Nucleotide-diphospho-sugar transferases"/>
    <property type="match status" value="1"/>
</dbReference>